<reference evidence="2 3" key="1">
    <citation type="submission" date="2023-09" db="EMBL/GenBank/DDBJ databases">
        <title>Nesidiocoris tenuis whole genome shotgun sequence.</title>
        <authorList>
            <person name="Shibata T."/>
            <person name="Shimoda M."/>
            <person name="Kobayashi T."/>
            <person name="Uehara T."/>
        </authorList>
    </citation>
    <scope>NUCLEOTIDE SEQUENCE [LARGE SCALE GENOMIC DNA]</scope>
    <source>
        <strain evidence="2 3">Japan</strain>
    </source>
</reference>
<evidence type="ECO:0000313" key="3">
    <source>
        <dbReference type="Proteomes" id="UP001307889"/>
    </source>
</evidence>
<dbReference type="EMBL" id="AP028921">
    <property type="protein sequence ID" value="BET01490.1"/>
    <property type="molecule type" value="Genomic_DNA"/>
</dbReference>
<feature type="region of interest" description="Disordered" evidence="1">
    <location>
        <begin position="1"/>
        <end position="26"/>
    </location>
</feature>
<keyword evidence="3" id="KW-1185">Reference proteome</keyword>
<name>A0ABN7BCT2_9HEMI</name>
<evidence type="ECO:0000256" key="1">
    <source>
        <dbReference type="SAM" id="MobiDB-lite"/>
    </source>
</evidence>
<evidence type="ECO:0000313" key="2">
    <source>
        <dbReference type="EMBL" id="BET01490.1"/>
    </source>
</evidence>
<gene>
    <name evidence="2" type="ORF">NTJ_14306</name>
</gene>
<sequence length="144" mass="15407">MPTPTAGQSVLPTTKESTDKRTKKDSHQPFSILHLWSAYQTNALLWSRPAMRHSARPVVRHSVRFVARHSACHVKRHSQPASLYGTQLATSSGTLSPPCCAVSSLPRQAAPSPPRCAALSLPRRAALSPPVLGRGPIGDSITSG</sequence>
<organism evidence="2 3">
    <name type="scientific">Nesidiocoris tenuis</name>
    <dbReference type="NCBI Taxonomy" id="355587"/>
    <lineage>
        <taxon>Eukaryota</taxon>
        <taxon>Metazoa</taxon>
        <taxon>Ecdysozoa</taxon>
        <taxon>Arthropoda</taxon>
        <taxon>Hexapoda</taxon>
        <taxon>Insecta</taxon>
        <taxon>Pterygota</taxon>
        <taxon>Neoptera</taxon>
        <taxon>Paraneoptera</taxon>
        <taxon>Hemiptera</taxon>
        <taxon>Heteroptera</taxon>
        <taxon>Panheteroptera</taxon>
        <taxon>Cimicomorpha</taxon>
        <taxon>Miridae</taxon>
        <taxon>Dicyphina</taxon>
        <taxon>Nesidiocoris</taxon>
    </lineage>
</organism>
<dbReference type="Proteomes" id="UP001307889">
    <property type="component" value="Chromosome 13"/>
</dbReference>
<feature type="compositionally biased region" description="Polar residues" evidence="1">
    <location>
        <begin position="1"/>
        <end position="15"/>
    </location>
</feature>
<proteinExistence type="predicted"/>
<protein>
    <submittedName>
        <fullName evidence="2">Uncharacterized protein</fullName>
    </submittedName>
</protein>
<feature type="compositionally biased region" description="Basic and acidic residues" evidence="1">
    <location>
        <begin position="16"/>
        <end position="26"/>
    </location>
</feature>
<accession>A0ABN7BCT2</accession>